<protein>
    <submittedName>
        <fullName evidence="2">Uncharacterized protein</fullName>
    </submittedName>
</protein>
<name>A0A7J5XUK7_DISMA</name>
<feature type="compositionally biased region" description="Low complexity" evidence="1">
    <location>
        <begin position="45"/>
        <end position="56"/>
    </location>
</feature>
<comment type="caution">
    <text evidence="2">The sequence shown here is derived from an EMBL/GenBank/DDBJ whole genome shotgun (WGS) entry which is preliminary data.</text>
</comment>
<feature type="region of interest" description="Disordered" evidence="1">
    <location>
        <begin position="1"/>
        <end position="61"/>
    </location>
</feature>
<evidence type="ECO:0000256" key="1">
    <source>
        <dbReference type="SAM" id="MobiDB-lite"/>
    </source>
</evidence>
<evidence type="ECO:0000313" key="3">
    <source>
        <dbReference type="Proteomes" id="UP000518266"/>
    </source>
</evidence>
<proteinExistence type="predicted"/>
<dbReference type="EMBL" id="JAAKFY010000020">
    <property type="protein sequence ID" value="KAF3840792.1"/>
    <property type="molecule type" value="Genomic_DNA"/>
</dbReference>
<feature type="region of interest" description="Disordered" evidence="1">
    <location>
        <begin position="419"/>
        <end position="451"/>
    </location>
</feature>
<feature type="compositionally biased region" description="Polar residues" evidence="1">
    <location>
        <begin position="1"/>
        <end position="11"/>
    </location>
</feature>
<evidence type="ECO:0000313" key="2">
    <source>
        <dbReference type="EMBL" id="KAF3840792.1"/>
    </source>
</evidence>
<dbReference type="Proteomes" id="UP000518266">
    <property type="component" value="Unassembled WGS sequence"/>
</dbReference>
<feature type="region of interest" description="Disordered" evidence="1">
    <location>
        <begin position="285"/>
        <end position="306"/>
    </location>
</feature>
<keyword evidence="3" id="KW-1185">Reference proteome</keyword>
<reference evidence="2 3" key="1">
    <citation type="submission" date="2020-03" db="EMBL/GenBank/DDBJ databases">
        <title>Dissostichus mawsoni Genome sequencing and assembly.</title>
        <authorList>
            <person name="Park H."/>
        </authorList>
    </citation>
    <scope>NUCLEOTIDE SEQUENCE [LARGE SCALE GENOMIC DNA]</scope>
    <source>
        <strain evidence="2">DM0001</strain>
        <tissue evidence="2">Muscle</tissue>
    </source>
</reference>
<sequence>MRQRASESSSVLKEPSVPIAATGNTRWSPCQRGCGQSRDSEVTKSPGSQQPSPLSGKFRGRDRRRLHGAHGESLSVEVHSVHVHFGAHAQQIPVYFLAAGHHQSMEVTVHHAIDPFSRISIGVSTEVCFDVLVQVPGLVFVMHHKEQSELLLHVIPQSVGPLASLQSPRPADHQRPQKTTVQILKINRGICPRSFLAHEQRSHQSRAGVPDGIGGRVVQVGDAGRIRWRRTLYHLPGVAEVLPWSHVSEACLCIIHKYVSNHFPVAFGTISAVANVAGNRLRTSVRWPRSSSEQRPDQSRGDVPGGVKVGVVDPGQAVGIVICGGKFWSDLPAFPYGLWNSENKNSMRMHGVAPGCKVIQVDDNNFINLSSQYRPQEAQPGRSGGQDAVFSTWCVIPSVLNDPHIVNSLPAALPFRNRVEKKQQTTRKQPQSPRHDQPVTALDAGPRGFGL</sequence>
<dbReference type="AlphaFoldDB" id="A0A7J5XUK7"/>
<gene>
    <name evidence="2" type="ORF">F7725_006654</name>
</gene>
<accession>A0A7J5XUK7</accession>
<organism evidence="2 3">
    <name type="scientific">Dissostichus mawsoni</name>
    <name type="common">Antarctic cod</name>
    <dbReference type="NCBI Taxonomy" id="36200"/>
    <lineage>
        <taxon>Eukaryota</taxon>
        <taxon>Metazoa</taxon>
        <taxon>Chordata</taxon>
        <taxon>Craniata</taxon>
        <taxon>Vertebrata</taxon>
        <taxon>Euteleostomi</taxon>
        <taxon>Actinopterygii</taxon>
        <taxon>Neopterygii</taxon>
        <taxon>Teleostei</taxon>
        <taxon>Neoteleostei</taxon>
        <taxon>Acanthomorphata</taxon>
        <taxon>Eupercaria</taxon>
        <taxon>Perciformes</taxon>
        <taxon>Notothenioidei</taxon>
        <taxon>Nototheniidae</taxon>
        <taxon>Dissostichus</taxon>
    </lineage>
</organism>
<dbReference type="OrthoDB" id="10627257at2759"/>